<dbReference type="GO" id="GO:0051082">
    <property type="term" value="F:unfolded protein binding"/>
    <property type="evidence" value="ECO:0007669"/>
    <property type="project" value="InterPro"/>
</dbReference>
<dbReference type="InterPro" id="IPR002939">
    <property type="entry name" value="DnaJ_C"/>
</dbReference>
<reference evidence="5" key="1">
    <citation type="journal article" date="2020" name="mSystems">
        <title>Genome- and Community-Level Interaction Insights into Carbon Utilization and Element Cycling Functions of Hydrothermarchaeota in Hydrothermal Sediment.</title>
        <authorList>
            <person name="Zhou Z."/>
            <person name="Liu Y."/>
            <person name="Xu W."/>
            <person name="Pan J."/>
            <person name="Luo Z.H."/>
            <person name="Li M."/>
        </authorList>
    </citation>
    <scope>NUCLEOTIDE SEQUENCE [LARGE SCALE GENOMIC DNA]</scope>
    <source>
        <strain evidence="5">HyVt-483</strain>
    </source>
</reference>
<dbReference type="CDD" id="cd06257">
    <property type="entry name" value="DnaJ"/>
    <property type="match status" value="1"/>
</dbReference>
<dbReference type="Pfam" id="PF01556">
    <property type="entry name" value="DnaJ_C"/>
    <property type="match status" value="1"/>
</dbReference>
<protein>
    <submittedName>
        <fullName evidence="5">J domain-containing protein</fullName>
    </submittedName>
</protein>
<dbReference type="PRINTS" id="PR00625">
    <property type="entry name" value="JDOMAIN"/>
</dbReference>
<dbReference type="FunFam" id="1.10.287.110:FF:000034">
    <property type="entry name" value="Chaperone protein DnaJ"/>
    <property type="match status" value="1"/>
</dbReference>
<keyword evidence="2" id="KW-0479">Metal-binding</keyword>
<dbReference type="InterPro" id="IPR001623">
    <property type="entry name" value="DnaJ_domain"/>
</dbReference>
<dbReference type="SUPFAM" id="SSF49493">
    <property type="entry name" value="HSP40/DnaJ peptide-binding domain"/>
    <property type="match status" value="2"/>
</dbReference>
<dbReference type="InterPro" id="IPR036869">
    <property type="entry name" value="J_dom_sf"/>
</dbReference>
<accession>A0A7C3GLS1</accession>
<keyword evidence="2" id="KW-0862">Zinc</keyword>
<dbReference type="InterPro" id="IPR008971">
    <property type="entry name" value="HSP40/DnaJ_pept-bd"/>
</dbReference>
<proteinExistence type="predicted"/>
<dbReference type="EMBL" id="DRMH01000136">
    <property type="protein sequence ID" value="HFC98741.1"/>
    <property type="molecule type" value="Genomic_DNA"/>
</dbReference>
<dbReference type="PROSITE" id="PS50076">
    <property type="entry name" value="DNAJ_2"/>
    <property type="match status" value="1"/>
</dbReference>
<dbReference type="GO" id="GO:0005737">
    <property type="term" value="C:cytoplasm"/>
    <property type="evidence" value="ECO:0007669"/>
    <property type="project" value="TreeGrafter"/>
</dbReference>
<dbReference type="PROSITE" id="PS00636">
    <property type="entry name" value="DNAJ_1"/>
    <property type="match status" value="1"/>
</dbReference>
<evidence type="ECO:0000313" key="5">
    <source>
        <dbReference type="EMBL" id="HFC98741.1"/>
    </source>
</evidence>
<dbReference type="GO" id="GO:0008270">
    <property type="term" value="F:zinc ion binding"/>
    <property type="evidence" value="ECO:0007669"/>
    <property type="project" value="UniProtKB-KW"/>
</dbReference>
<evidence type="ECO:0000256" key="1">
    <source>
        <dbReference type="ARBA" id="ARBA00022737"/>
    </source>
</evidence>
<dbReference type="SUPFAM" id="SSF46565">
    <property type="entry name" value="Chaperone J-domain"/>
    <property type="match status" value="1"/>
</dbReference>
<evidence type="ECO:0000256" key="3">
    <source>
        <dbReference type="ARBA" id="ARBA00023186"/>
    </source>
</evidence>
<dbReference type="PANTHER" id="PTHR43096:SF52">
    <property type="entry name" value="DNAJ HOMOLOG 1, MITOCHONDRIAL-RELATED"/>
    <property type="match status" value="1"/>
</dbReference>
<dbReference type="Gene3D" id="1.10.287.110">
    <property type="entry name" value="DnaJ domain"/>
    <property type="match status" value="1"/>
</dbReference>
<dbReference type="Gene3D" id="2.60.260.20">
    <property type="entry name" value="Urease metallochaperone UreE, N-terminal domain"/>
    <property type="match status" value="2"/>
</dbReference>
<organism evidence="5">
    <name type="scientific">Thermosulfurimonas dismutans</name>
    <dbReference type="NCBI Taxonomy" id="999894"/>
    <lineage>
        <taxon>Bacteria</taxon>
        <taxon>Pseudomonadati</taxon>
        <taxon>Thermodesulfobacteriota</taxon>
        <taxon>Thermodesulfobacteria</taxon>
        <taxon>Thermodesulfobacteriales</taxon>
        <taxon>Thermodesulfobacteriaceae</taxon>
        <taxon>Thermosulfurimonas</taxon>
    </lineage>
</organism>
<evidence type="ECO:0000259" key="4">
    <source>
        <dbReference type="PROSITE" id="PS50076"/>
    </source>
</evidence>
<evidence type="ECO:0000256" key="2">
    <source>
        <dbReference type="ARBA" id="ARBA00022771"/>
    </source>
</evidence>
<dbReference type="GO" id="GO:0042026">
    <property type="term" value="P:protein refolding"/>
    <property type="evidence" value="ECO:0007669"/>
    <property type="project" value="TreeGrafter"/>
</dbReference>
<dbReference type="SMART" id="SM00271">
    <property type="entry name" value="DnaJ"/>
    <property type="match status" value="1"/>
</dbReference>
<gene>
    <name evidence="5" type="ORF">ENJ40_09870</name>
</gene>
<comment type="caution">
    <text evidence="5">The sequence shown here is derived from an EMBL/GenBank/DDBJ whole genome shotgun (WGS) entry which is preliminary data.</text>
</comment>
<dbReference type="InterPro" id="IPR018253">
    <property type="entry name" value="DnaJ_domain_CS"/>
</dbReference>
<sequence length="311" mass="35617">MPKDYYKILGVPRDASQEEIKRAYRRLALKYHPDRNRGNKEAEEKFKEINEAYAVLSDPEKRRQYDLFGSAEFEKRYTQEDIFRGFNFENLFRDLGIEFDLGRFFHFGGGGRSRGFTIDLSRLFSHLFDTAREEFHEPGGVSEDMILDLPLTLEEARKGTEKVLMVAPLGRPEKVKVKIPPGVKEGQKLRLVAKGPLGPDGRRKDLFLRIRIQPHPRFEVEGSDLITTQKVPFTTLLLGGETEIETPEGKKIRVKIPPGTPPGTRLRLRGLGLPDRNGHTGDLYVKVEPAIPKRLTRKQRELLEALRETGL</sequence>
<feature type="domain" description="J" evidence="4">
    <location>
        <begin position="4"/>
        <end position="69"/>
    </location>
</feature>
<dbReference type="PANTHER" id="PTHR43096">
    <property type="entry name" value="DNAJ HOMOLOG 1, MITOCHONDRIAL-RELATED"/>
    <property type="match status" value="1"/>
</dbReference>
<dbReference type="Pfam" id="PF00226">
    <property type="entry name" value="DnaJ"/>
    <property type="match status" value="1"/>
</dbReference>
<dbReference type="Proteomes" id="UP000886043">
    <property type="component" value="Unassembled WGS sequence"/>
</dbReference>
<name>A0A7C3GLS1_9BACT</name>
<keyword evidence="3" id="KW-0143">Chaperone</keyword>
<dbReference type="AlphaFoldDB" id="A0A7C3GLS1"/>
<dbReference type="CDD" id="cd10747">
    <property type="entry name" value="DnaJ_C"/>
    <property type="match status" value="1"/>
</dbReference>
<keyword evidence="2" id="KW-0863">Zinc-finger</keyword>
<dbReference type="FunFam" id="2.60.260.20:FF:000013">
    <property type="entry name" value="DnaJ subfamily B member 11"/>
    <property type="match status" value="1"/>
</dbReference>
<keyword evidence="1" id="KW-0677">Repeat</keyword>